<dbReference type="RefSeq" id="WP_282335404.1">
    <property type="nucleotide sequence ID" value="NZ_JASBRG010000007.1"/>
</dbReference>
<organism evidence="9 10">
    <name type="scientific">Pinibacter soli</name>
    <dbReference type="NCBI Taxonomy" id="3044211"/>
    <lineage>
        <taxon>Bacteria</taxon>
        <taxon>Pseudomonadati</taxon>
        <taxon>Bacteroidota</taxon>
        <taxon>Chitinophagia</taxon>
        <taxon>Chitinophagales</taxon>
        <taxon>Chitinophagaceae</taxon>
        <taxon>Pinibacter</taxon>
    </lineage>
</organism>
<keyword evidence="4" id="KW-0378">Hydrolase</keyword>
<evidence type="ECO:0000256" key="6">
    <source>
        <dbReference type="SAM" id="SignalP"/>
    </source>
</evidence>
<dbReference type="PIRSF" id="PIRSF001093">
    <property type="entry name" value="B-hxosamndse_ab_euk"/>
    <property type="match status" value="1"/>
</dbReference>
<keyword evidence="6" id="KW-0732">Signal</keyword>
<dbReference type="PRINTS" id="PR00738">
    <property type="entry name" value="GLHYDRLASE20"/>
</dbReference>
<dbReference type="InterPro" id="IPR015882">
    <property type="entry name" value="HEX_bac_N"/>
</dbReference>
<dbReference type="InterPro" id="IPR025705">
    <property type="entry name" value="Beta_hexosaminidase_sua/sub"/>
</dbReference>
<reference evidence="9 10" key="1">
    <citation type="submission" date="2023-05" db="EMBL/GenBank/DDBJ databases">
        <title>Genome sequence of Pinibacter sp. MAH-24.</title>
        <authorList>
            <person name="Huq M.A."/>
        </authorList>
    </citation>
    <scope>NUCLEOTIDE SEQUENCE [LARGE SCALE GENOMIC DNA]</scope>
    <source>
        <strain evidence="9 10">MAH-24</strain>
    </source>
</reference>
<keyword evidence="5" id="KW-0326">Glycosidase</keyword>
<dbReference type="Pfam" id="PF00728">
    <property type="entry name" value="Glyco_hydro_20"/>
    <property type="match status" value="1"/>
</dbReference>
<feature type="signal peptide" evidence="6">
    <location>
        <begin position="1"/>
        <end position="21"/>
    </location>
</feature>
<protein>
    <recommendedName>
        <fullName evidence="3">beta-N-acetylhexosaminidase</fullName>
        <ecNumber evidence="3">3.2.1.52</ecNumber>
    </recommendedName>
</protein>
<proteinExistence type="inferred from homology"/>
<evidence type="ECO:0000256" key="2">
    <source>
        <dbReference type="ARBA" id="ARBA00006285"/>
    </source>
</evidence>
<gene>
    <name evidence="9" type="ORF">QJ048_15975</name>
</gene>
<dbReference type="PANTHER" id="PTHR22600">
    <property type="entry name" value="BETA-HEXOSAMINIDASE"/>
    <property type="match status" value="1"/>
</dbReference>
<dbReference type="Gene3D" id="3.20.20.80">
    <property type="entry name" value="Glycosidases"/>
    <property type="match status" value="1"/>
</dbReference>
<comment type="caution">
    <text evidence="9">The sequence shown here is derived from an EMBL/GenBank/DDBJ whole genome shotgun (WGS) entry which is preliminary data.</text>
</comment>
<evidence type="ECO:0000313" key="10">
    <source>
        <dbReference type="Proteomes" id="UP001226434"/>
    </source>
</evidence>
<comment type="similarity">
    <text evidence="2">Belongs to the glycosyl hydrolase 20 family.</text>
</comment>
<sequence>MMTSRLFAIAVSFFLLASATAQEILITPKPVSGVAGKGMFVIKQNAGIKTAAGSMKSATFLKDYLSKMYGVSTNVNGKGKADIELKIAAKNNAIKGAYHLSVTGKHISVIGDDEEGVFYGVQSLIQLLPVQKTGTVSVPAVEVADAPRFAYRGAHLDVGRHFFDVDFVKKYIDLLAMYKLNVFHWHLTEDQGWRIEIKKYPELTQIGSKRNGEITGHYPGQGNDNKPSSGYYTQEQVKDIVAYAAARYITVIPEIEMPGHGSAAIAAYPSLSCFPKRVTPLPINMVSMESVKQAQKENRVKFVQETWGVFDDVFCAGKDSTFIFLQNVLDEIIPLFPAKYIHIGGDECPKTNWKQCPLCQKRMKENSLKDEHALQSYFIGRMEKYINSKGKSIIGWDEILEGGLAPNATVMSWRGEQGGIEAAKQHHDVVMTPGSNCYFDHSNSKNEDSLTIGGLLPIETVYSYNPVPAALSAEEGKYIIGVQANLWTEYMSNPAKVEYMLLPRLSAMSEVQWTAPENKSWADFQPRLLHEFKKYDWMGLNYCPVYLKENKN</sequence>
<comment type="catalytic activity">
    <reaction evidence="1">
        <text>Hydrolysis of terminal non-reducing N-acetyl-D-hexosamine residues in N-acetyl-beta-D-hexosaminides.</text>
        <dbReference type="EC" id="3.2.1.52"/>
    </reaction>
</comment>
<dbReference type="EC" id="3.2.1.52" evidence="3"/>
<dbReference type="SUPFAM" id="SSF51445">
    <property type="entry name" value="(Trans)glycosidases"/>
    <property type="match status" value="1"/>
</dbReference>
<accession>A0ABT6RFG2</accession>
<evidence type="ECO:0000256" key="5">
    <source>
        <dbReference type="ARBA" id="ARBA00023295"/>
    </source>
</evidence>
<name>A0ABT6RFG2_9BACT</name>
<evidence type="ECO:0000259" key="8">
    <source>
        <dbReference type="Pfam" id="PF02838"/>
    </source>
</evidence>
<evidence type="ECO:0000256" key="1">
    <source>
        <dbReference type="ARBA" id="ARBA00001231"/>
    </source>
</evidence>
<feature type="domain" description="Beta-hexosaminidase bacterial type N-terminal" evidence="8">
    <location>
        <begin position="26"/>
        <end position="146"/>
    </location>
</feature>
<dbReference type="InterPro" id="IPR029018">
    <property type="entry name" value="Hex-like_dom2"/>
</dbReference>
<evidence type="ECO:0000259" key="7">
    <source>
        <dbReference type="Pfam" id="PF00728"/>
    </source>
</evidence>
<dbReference type="Gene3D" id="3.30.379.10">
    <property type="entry name" value="Chitobiase/beta-hexosaminidase domain 2-like"/>
    <property type="match status" value="1"/>
</dbReference>
<feature type="chain" id="PRO_5045369103" description="beta-N-acetylhexosaminidase" evidence="6">
    <location>
        <begin position="22"/>
        <end position="552"/>
    </location>
</feature>
<dbReference type="PANTHER" id="PTHR22600:SF57">
    <property type="entry name" value="BETA-N-ACETYLHEXOSAMINIDASE"/>
    <property type="match status" value="1"/>
</dbReference>
<dbReference type="InterPro" id="IPR017853">
    <property type="entry name" value="GH"/>
</dbReference>
<dbReference type="CDD" id="cd06563">
    <property type="entry name" value="GH20_chitobiase-like"/>
    <property type="match status" value="1"/>
</dbReference>
<dbReference type="Pfam" id="PF02838">
    <property type="entry name" value="Glyco_hydro_20b"/>
    <property type="match status" value="1"/>
</dbReference>
<feature type="domain" description="Glycoside hydrolase family 20 catalytic" evidence="7">
    <location>
        <begin position="149"/>
        <end position="515"/>
    </location>
</feature>
<evidence type="ECO:0000256" key="4">
    <source>
        <dbReference type="ARBA" id="ARBA00022801"/>
    </source>
</evidence>
<dbReference type="Proteomes" id="UP001226434">
    <property type="component" value="Unassembled WGS sequence"/>
</dbReference>
<dbReference type="InterPro" id="IPR015883">
    <property type="entry name" value="Glyco_hydro_20_cat"/>
</dbReference>
<evidence type="ECO:0000313" key="9">
    <source>
        <dbReference type="EMBL" id="MDI3321294.1"/>
    </source>
</evidence>
<keyword evidence="10" id="KW-1185">Reference proteome</keyword>
<dbReference type="EMBL" id="JASBRG010000007">
    <property type="protein sequence ID" value="MDI3321294.1"/>
    <property type="molecule type" value="Genomic_DNA"/>
</dbReference>
<evidence type="ECO:0000256" key="3">
    <source>
        <dbReference type="ARBA" id="ARBA00012663"/>
    </source>
</evidence>
<dbReference type="SUPFAM" id="SSF55545">
    <property type="entry name" value="beta-N-acetylhexosaminidase-like domain"/>
    <property type="match status" value="1"/>
</dbReference>